<dbReference type="OrthoDB" id="7855384at2"/>
<sequence length="376" mass="41311">MNYSTHDLFADDCPAERQALFGLAAVAVSDRVPVDLANTLAESDPLVLAKDAQRMQVHTLIGPVLTRHSELAKQIPDDLVLFFRAMHASNRQRAAEGLSQLKEIGAELNARDIPAVVLKGGGDLLSPIHADSAIRYVGDLDILVPIDRAEDALATALSIGATFASPPVNETSRFDWRGQRLPEHHLPRLVRADWTFPIEIHVHLGSGAVADVLDAAETLDQCVPAAVRGLAVPSSEDRACHLVTHTTRHNGIVDLRAWVDWCKLRRHCDRAVVERRLSRAGYGQMLATCDLMADLLEAANTLRLSRKETTVARKALCTYCATGNQSVVDVASFFFRRGRGLVLSSSYRAHIAERLFEPGFVREILSRVGRRGSGRR</sequence>
<protein>
    <submittedName>
        <fullName evidence="1">Uncharacterized nucleotidyltransferase</fullName>
    </submittedName>
</protein>
<evidence type="ECO:0000313" key="2">
    <source>
        <dbReference type="Proteomes" id="UP000199382"/>
    </source>
</evidence>
<proteinExistence type="predicted"/>
<reference evidence="1 2" key="1">
    <citation type="submission" date="2016-10" db="EMBL/GenBank/DDBJ databases">
        <authorList>
            <person name="de Groot N.N."/>
        </authorList>
    </citation>
    <scope>NUCLEOTIDE SEQUENCE [LARGE SCALE GENOMIC DNA]</scope>
    <source>
        <strain evidence="1 2">DSM 25294</strain>
    </source>
</reference>
<organism evidence="1 2">
    <name type="scientific">Aliiruegeria lutimaris</name>
    <dbReference type="NCBI Taxonomy" id="571298"/>
    <lineage>
        <taxon>Bacteria</taxon>
        <taxon>Pseudomonadati</taxon>
        <taxon>Pseudomonadota</taxon>
        <taxon>Alphaproteobacteria</taxon>
        <taxon>Rhodobacterales</taxon>
        <taxon>Roseobacteraceae</taxon>
        <taxon>Aliiruegeria</taxon>
    </lineage>
</organism>
<dbReference type="Proteomes" id="UP000199382">
    <property type="component" value="Unassembled WGS sequence"/>
</dbReference>
<gene>
    <name evidence="1" type="ORF">SAMN04488026_11423</name>
</gene>
<accession>A0A1G9PIP5</accession>
<evidence type="ECO:0000313" key="1">
    <source>
        <dbReference type="EMBL" id="SDL98650.1"/>
    </source>
</evidence>
<dbReference type="RefSeq" id="WP_093164974.1">
    <property type="nucleotide sequence ID" value="NZ_FNEK01000142.1"/>
</dbReference>
<keyword evidence="1" id="KW-0808">Transferase</keyword>
<dbReference type="Pfam" id="PF14907">
    <property type="entry name" value="NTP_transf_5"/>
    <property type="match status" value="1"/>
</dbReference>
<dbReference type="EMBL" id="FNEK01000142">
    <property type="protein sequence ID" value="SDL98650.1"/>
    <property type="molecule type" value="Genomic_DNA"/>
</dbReference>
<name>A0A1G9PIP5_9RHOB</name>
<dbReference type="STRING" id="571298.SAMN04488026_11423"/>
<keyword evidence="2" id="KW-1185">Reference proteome</keyword>
<dbReference type="GO" id="GO:0016740">
    <property type="term" value="F:transferase activity"/>
    <property type="evidence" value="ECO:0007669"/>
    <property type="project" value="UniProtKB-KW"/>
</dbReference>
<dbReference type="AlphaFoldDB" id="A0A1G9PIP5"/>
<dbReference type="InterPro" id="IPR039498">
    <property type="entry name" value="NTP_transf_5"/>
</dbReference>